<dbReference type="Gene3D" id="3.40.50.1820">
    <property type="entry name" value="alpha/beta hydrolase"/>
    <property type="match status" value="1"/>
</dbReference>
<dbReference type="AlphaFoldDB" id="A0A4R6I3K7"/>
<sequence>MTRLVLLSGWGCDARLWQPLAEYWPEGLAISAPDWPGYGVRPPLAEPGSLAELAELADAMGNDLPADAVWVGWSLGGLLATALLDHLPAPRAVVLLGVGESFCHPAGIPETQLSVFRQAFARAPEATHRHFLRWQLAGEPDPRSAHRQLRALLGDGGGDRLSGTDPATLATGLDQLAELDNGERLARAPCPVWRVAGVRDPLLAPALRESADQRLIEAGHCPMLSQPASLAACLAGIAGVSAS</sequence>
<dbReference type="GO" id="GO:0016787">
    <property type="term" value="F:hydrolase activity"/>
    <property type="evidence" value="ECO:0007669"/>
    <property type="project" value="UniProtKB-KW"/>
</dbReference>
<evidence type="ECO:0000256" key="1">
    <source>
        <dbReference type="ARBA" id="ARBA00022801"/>
    </source>
</evidence>
<dbReference type="OrthoDB" id="9780744at2"/>
<keyword evidence="4" id="KW-1185">Reference proteome</keyword>
<dbReference type="GO" id="GO:0016020">
    <property type="term" value="C:membrane"/>
    <property type="evidence" value="ECO:0007669"/>
    <property type="project" value="TreeGrafter"/>
</dbReference>
<dbReference type="PANTHER" id="PTHR43798:SF31">
    <property type="entry name" value="AB HYDROLASE SUPERFAMILY PROTEIN YCLE"/>
    <property type="match status" value="1"/>
</dbReference>
<dbReference type="InterPro" id="IPR050266">
    <property type="entry name" value="AB_hydrolase_sf"/>
</dbReference>
<dbReference type="InterPro" id="IPR000073">
    <property type="entry name" value="AB_hydrolase_1"/>
</dbReference>
<evidence type="ECO:0000313" key="3">
    <source>
        <dbReference type="EMBL" id="TDO16563.1"/>
    </source>
</evidence>
<protein>
    <submittedName>
        <fullName evidence="3">Carboxylesterase BioH (Pimeloyl-CoA synthesis)</fullName>
    </submittedName>
</protein>
<gene>
    <name evidence="3" type="ORF">DFO68_10191</name>
</gene>
<organism evidence="3 4">
    <name type="scientific">Halomonas ventosae</name>
    <dbReference type="NCBI Taxonomy" id="229007"/>
    <lineage>
        <taxon>Bacteria</taxon>
        <taxon>Pseudomonadati</taxon>
        <taxon>Pseudomonadota</taxon>
        <taxon>Gammaproteobacteria</taxon>
        <taxon>Oceanospirillales</taxon>
        <taxon>Halomonadaceae</taxon>
        <taxon>Halomonas</taxon>
    </lineage>
</organism>
<feature type="domain" description="AB hydrolase-1" evidence="2">
    <location>
        <begin position="4"/>
        <end position="232"/>
    </location>
</feature>
<proteinExistence type="predicted"/>
<dbReference type="EMBL" id="SNWH01000001">
    <property type="protein sequence ID" value="TDO16563.1"/>
    <property type="molecule type" value="Genomic_DNA"/>
</dbReference>
<dbReference type="PANTHER" id="PTHR43798">
    <property type="entry name" value="MONOACYLGLYCEROL LIPASE"/>
    <property type="match status" value="1"/>
</dbReference>
<keyword evidence="1" id="KW-0378">Hydrolase</keyword>
<dbReference type="Pfam" id="PF12697">
    <property type="entry name" value="Abhydrolase_6"/>
    <property type="match status" value="1"/>
</dbReference>
<evidence type="ECO:0000313" key="4">
    <source>
        <dbReference type="Proteomes" id="UP000295150"/>
    </source>
</evidence>
<accession>A0A4R6I3K7</accession>
<comment type="caution">
    <text evidence="3">The sequence shown here is derived from an EMBL/GenBank/DDBJ whole genome shotgun (WGS) entry which is preliminary data.</text>
</comment>
<name>A0A4R6I3K7_9GAMM</name>
<dbReference type="Proteomes" id="UP000295150">
    <property type="component" value="Unassembled WGS sequence"/>
</dbReference>
<reference evidence="3 4" key="1">
    <citation type="submission" date="2019-03" db="EMBL/GenBank/DDBJ databases">
        <title>Freshwater and sediment microbial communities from various areas in North America, analyzing microbe dynamics in response to fracking.</title>
        <authorList>
            <person name="Lamendella R."/>
        </authorList>
    </citation>
    <scope>NUCLEOTIDE SEQUENCE [LARGE SCALE GENOMIC DNA]</scope>
    <source>
        <strain evidence="3 4">1_TX</strain>
    </source>
</reference>
<dbReference type="SUPFAM" id="SSF53474">
    <property type="entry name" value="alpha/beta-Hydrolases"/>
    <property type="match status" value="1"/>
</dbReference>
<dbReference type="RefSeq" id="WP_133480980.1">
    <property type="nucleotide sequence ID" value="NZ_SNWH01000001.1"/>
</dbReference>
<evidence type="ECO:0000259" key="2">
    <source>
        <dbReference type="Pfam" id="PF12697"/>
    </source>
</evidence>
<dbReference type="InterPro" id="IPR029058">
    <property type="entry name" value="AB_hydrolase_fold"/>
</dbReference>